<protein>
    <submittedName>
        <fullName evidence="8">Amino acid/polyamine/organocation transporter, APC superfamily</fullName>
    </submittedName>
</protein>
<organism evidence="8 9">
    <name type="scientific">Filimonas lacunae</name>
    <dbReference type="NCBI Taxonomy" id="477680"/>
    <lineage>
        <taxon>Bacteria</taxon>
        <taxon>Pseudomonadati</taxon>
        <taxon>Bacteroidota</taxon>
        <taxon>Chitinophagia</taxon>
        <taxon>Chitinophagales</taxon>
        <taxon>Chitinophagaceae</taxon>
        <taxon>Filimonas</taxon>
    </lineage>
</organism>
<keyword evidence="5 6" id="KW-0472">Membrane</keyword>
<evidence type="ECO:0000259" key="7">
    <source>
        <dbReference type="Pfam" id="PF13906"/>
    </source>
</evidence>
<dbReference type="AlphaFoldDB" id="A0A173MGH4"/>
<feature type="transmembrane region" description="Helical" evidence="6">
    <location>
        <begin position="509"/>
        <end position="525"/>
    </location>
</feature>
<comment type="subcellular location">
    <subcellularLocation>
        <location evidence="1">Membrane</location>
        <topology evidence="1">Multi-pass membrane protein</topology>
    </subcellularLocation>
</comment>
<dbReference type="GO" id="GO:0016020">
    <property type="term" value="C:membrane"/>
    <property type="evidence" value="ECO:0007669"/>
    <property type="project" value="UniProtKB-SubCell"/>
</dbReference>
<evidence type="ECO:0000256" key="1">
    <source>
        <dbReference type="ARBA" id="ARBA00004141"/>
    </source>
</evidence>
<feature type="transmembrane region" description="Helical" evidence="6">
    <location>
        <begin position="274"/>
        <end position="292"/>
    </location>
</feature>
<dbReference type="GO" id="GO:0015171">
    <property type="term" value="F:amino acid transmembrane transporter activity"/>
    <property type="evidence" value="ECO:0007669"/>
    <property type="project" value="TreeGrafter"/>
</dbReference>
<feature type="transmembrane region" description="Helical" evidence="6">
    <location>
        <begin position="304"/>
        <end position="326"/>
    </location>
</feature>
<feature type="domain" description="Cationic amino acid transporter C-terminal" evidence="7">
    <location>
        <begin position="532"/>
        <end position="575"/>
    </location>
</feature>
<keyword evidence="4 6" id="KW-1133">Transmembrane helix</keyword>
<dbReference type="Proteomes" id="UP000186917">
    <property type="component" value="Unassembled WGS sequence"/>
</dbReference>
<sequence>MRNSLFRKKSIDGILKDAAEGLNDGHGGGGLKKILGVRDLTYMGIAAVVGAGIFSTIGGAAYHGGPGISLLFVITAITCGFSALCYAEFASRVPIAGSAYTYSYVTFGELIAWIIGWALILEYAIGNIVVAISWSGYFNNLLVHIFHIHLPDWMLIDGTTAFNAFTEASAAIAKGGITDAATLKSYQFAIQAWNNAPVMGSTHIFFNLPAFIIVALITWLAYIGIKESKQTTNYMVIFKIAVIIFVIIAGAFFVDVNNWSPFMPNKFEGVLQGVSAVFYAYIGFDAISTTAEECRNPQRDMPRAMIYSLLICTGLYILIALVLTGIENYSSFKGVNDPLAFVFAKRAPWIEKIISVSAVIATTSVLLVFQLGQPRIWMSMSRDGLLPKRFQKVHPRFQTPSFATIVTGILVAVPSLFLQSGLVTDLTSIGTLFAFVLVSGGVLLLPPKTKEPGKFHLPYINGQIVIPVLVGLFIYGFKERTQWAFSHIGDAFAGVKDASGNIALDHQEVLFLLFLIIAVIMAVLTAVRKFSLIPILGVLSCLYLMIEIPSQSWYMFLIWMVLGLLIYFLYGHRNSKLHKTTVNI</sequence>
<dbReference type="Pfam" id="PF13906">
    <property type="entry name" value="AA_permease_C"/>
    <property type="match status" value="1"/>
</dbReference>
<keyword evidence="9" id="KW-1185">Reference proteome</keyword>
<feature type="transmembrane region" description="Helical" evidence="6">
    <location>
        <begin position="204"/>
        <end position="224"/>
    </location>
</feature>
<feature type="transmembrane region" description="Helical" evidence="6">
    <location>
        <begin position="68"/>
        <end position="89"/>
    </location>
</feature>
<name>A0A173MGH4_9BACT</name>
<dbReference type="InterPro" id="IPR029485">
    <property type="entry name" value="CAT_C"/>
</dbReference>
<evidence type="ECO:0000313" key="9">
    <source>
        <dbReference type="Proteomes" id="UP000186917"/>
    </source>
</evidence>
<feature type="transmembrane region" description="Helical" evidence="6">
    <location>
        <begin position="110"/>
        <end position="134"/>
    </location>
</feature>
<keyword evidence="2" id="KW-0813">Transport</keyword>
<evidence type="ECO:0000256" key="2">
    <source>
        <dbReference type="ARBA" id="ARBA00022448"/>
    </source>
</evidence>
<evidence type="ECO:0000256" key="6">
    <source>
        <dbReference type="SAM" id="Phobius"/>
    </source>
</evidence>
<feature type="transmembrane region" description="Helical" evidence="6">
    <location>
        <begin position="530"/>
        <end position="546"/>
    </location>
</feature>
<feature type="transmembrane region" description="Helical" evidence="6">
    <location>
        <begin position="402"/>
        <end position="420"/>
    </location>
</feature>
<evidence type="ECO:0000313" key="8">
    <source>
        <dbReference type="EMBL" id="SIT27284.1"/>
    </source>
</evidence>
<feature type="transmembrane region" description="Helical" evidence="6">
    <location>
        <begin position="426"/>
        <end position="445"/>
    </location>
</feature>
<feature type="transmembrane region" description="Helical" evidence="6">
    <location>
        <begin position="40"/>
        <end position="62"/>
    </location>
</feature>
<evidence type="ECO:0000256" key="5">
    <source>
        <dbReference type="ARBA" id="ARBA00023136"/>
    </source>
</evidence>
<proteinExistence type="predicted"/>
<gene>
    <name evidence="8" type="ORF">SAMN05421788_107196</name>
</gene>
<dbReference type="OrthoDB" id="9762947at2"/>
<evidence type="ECO:0000256" key="3">
    <source>
        <dbReference type="ARBA" id="ARBA00022692"/>
    </source>
</evidence>
<accession>A0A173MGH4</accession>
<dbReference type="KEGG" id="fln:FLA_2550"/>
<dbReference type="Pfam" id="PF13520">
    <property type="entry name" value="AA_permease_2"/>
    <property type="match status" value="1"/>
</dbReference>
<dbReference type="PANTHER" id="PTHR43243">
    <property type="entry name" value="INNER MEMBRANE TRANSPORTER YGJI-RELATED"/>
    <property type="match status" value="1"/>
</dbReference>
<dbReference type="PIRSF" id="PIRSF006060">
    <property type="entry name" value="AA_transporter"/>
    <property type="match status" value="1"/>
</dbReference>
<dbReference type="PANTHER" id="PTHR43243:SF4">
    <property type="entry name" value="CATIONIC AMINO ACID TRANSPORTER 4"/>
    <property type="match status" value="1"/>
</dbReference>
<reference evidence="9" key="1">
    <citation type="submission" date="2017-01" db="EMBL/GenBank/DDBJ databases">
        <authorList>
            <person name="Varghese N."/>
            <person name="Submissions S."/>
        </authorList>
    </citation>
    <scope>NUCLEOTIDE SEQUENCE [LARGE SCALE GENOMIC DNA]</scope>
    <source>
        <strain evidence="9">DSM 21054</strain>
    </source>
</reference>
<feature type="transmembrane region" description="Helical" evidence="6">
    <location>
        <begin position="552"/>
        <end position="570"/>
    </location>
</feature>
<feature type="transmembrane region" description="Helical" evidence="6">
    <location>
        <begin position="236"/>
        <end position="254"/>
    </location>
</feature>
<keyword evidence="3 6" id="KW-0812">Transmembrane</keyword>
<dbReference type="STRING" id="477680.SAMN05421788_107196"/>
<feature type="transmembrane region" description="Helical" evidence="6">
    <location>
        <begin position="457"/>
        <end position="477"/>
    </location>
</feature>
<dbReference type="Gene3D" id="1.20.1740.10">
    <property type="entry name" value="Amino acid/polyamine transporter I"/>
    <property type="match status" value="2"/>
</dbReference>
<dbReference type="InterPro" id="IPR002293">
    <property type="entry name" value="AA/rel_permease1"/>
</dbReference>
<dbReference type="EMBL" id="FTOR01000007">
    <property type="protein sequence ID" value="SIT27284.1"/>
    <property type="molecule type" value="Genomic_DNA"/>
</dbReference>
<dbReference type="RefSeq" id="WP_076380785.1">
    <property type="nucleotide sequence ID" value="NZ_AP017422.1"/>
</dbReference>
<evidence type="ECO:0000256" key="4">
    <source>
        <dbReference type="ARBA" id="ARBA00022989"/>
    </source>
</evidence>
<feature type="transmembrane region" description="Helical" evidence="6">
    <location>
        <begin position="353"/>
        <end position="372"/>
    </location>
</feature>